<evidence type="ECO:0000313" key="3">
    <source>
        <dbReference type="Proteomes" id="UP000024635"/>
    </source>
</evidence>
<name>A0A016WFT8_9BILA</name>
<proteinExistence type="predicted"/>
<feature type="compositionally biased region" description="Basic and acidic residues" evidence="1">
    <location>
        <begin position="20"/>
        <end position="31"/>
    </location>
</feature>
<reference evidence="3" key="1">
    <citation type="journal article" date="2015" name="Nat. Genet.">
        <title>The genome and transcriptome of the zoonotic hookworm Ancylostoma ceylanicum identify infection-specific gene families.</title>
        <authorList>
            <person name="Schwarz E.M."/>
            <person name="Hu Y."/>
            <person name="Antoshechkin I."/>
            <person name="Miller M.M."/>
            <person name="Sternberg P.W."/>
            <person name="Aroian R.V."/>
        </authorList>
    </citation>
    <scope>NUCLEOTIDE SEQUENCE</scope>
    <source>
        <strain evidence="3">HY135</strain>
    </source>
</reference>
<keyword evidence="3" id="KW-1185">Reference proteome</keyword>
<comment type="caution">
    <text evidence="2">The sequence shown here is derived from an EMBL/GenBank/DDBJ whole genome shotgun (WGS) entry which is preliminary data.</text>
</comment>
<feature type="region of interest" description="Disordered" evidence="1">
    <location>
        <begin position="1"/>
        <end position="38"/>
    </location>
</feature>
<evidence type="ECO:0000256" key="1">
    <source>
        <dbReference type="SAM" id="MobiDB-lite"/>
    </source>
</evidence>
<evidence type="ECO:0000313" key="2">
    <source>
        <dbReference type="EMBL" id="EYC38684.1"/>
    </source>
</evidence>
<dbReference type="EMBL" id="JARK01000302">
    <property type="protein sequence ID" value="EYC38684.1"/>
    <property type="molecule type" value="Genomic_DNA"/>
</dbReference>
<protein>
    <submittedName>
        <fullName evidence="2">Uncharacterized protein</fullName>
    </submittedName>
</protein>
<dbReference type="Proteomes" id="UP000024635">
    <property type="component" value="Unassembled WGS sequence"/>
</dbReference>
<feature type="compositionally biased region" description="Basic and acidic residues" evidence="1">
    <location>
        <begin position="194"/>
        <end position="214"/>
    </location>
</feature>
<dbReference type="AlphaFoldDB" id="A0A016WFT8"/>
<sequence length="214" mass="23517">MPGHLGRAVGKSCEYGSDDGGVRKSSEHESTEGGWVHPDPAVRMASGCWSGDAEVRKRGHTGDGRVCQRWPNSEKNTRGGVHLAQAVVKTTRYGSSLLNEWCKRRGTGPPRRSSGVIHRVRVRLGQAVGKRHLQVLLGQAVMKTQGCRSALARQVAKTQGYRPSLAKQWGKLRIRVHLGKAVRTTPRFRSADGGARKRQDTGSPMKDRSVMVEY</sequence>
<organism evidence="2 3">
    <name type="scientific">Ancylostoma ceylanicum</name>
    <dbReference type="NCBI Taxonomy" id="53326"/>
    <lineage>
        <taxon>Eukaryota</taxon>
        <taxon>Metazoa</taxon>
        <taxon>Ecdysozoa</taxon>
        <taxon>Nematoda</taxon>
        <taxon>Chromadorea</taxon>
        <taxon>Rhabditida</taxon>
        <taxon>Rhabditina</taxon>
        <taxon>Rhabditomorpha</taxon>
        <taxon>Strongyloidea</taxon>
        <taxon>Ancylostomatidae</taxon>
        <taxon>Ancylostomatinae</taxon>
        <taxon>Ancylostoma</taxon>
    </lineage>
</organism>
<feature type="region of interest" description="Disordered" evidence="1">
    <location>
        <begin position="185"/>
        <end position="214"/>
    </location>
</feature>
<gene>
    <name evidence="2" type="primary">Acey_s0702.g1664</name>
    <name evidence="2" type="ORF">Y032_0702g1664</name>
</gene>
<accession>A0A016WFT8</accession>